<evidence type="ECO:0000313" key="3">
    <source>
        <dbReference type="Proteomes" id="UP000601435"/>
    </source>
</evidence>
<name>A0A812YKU7_9DINO</name>
<dbReference type="Gene3D" id="3.90.1200.10">
    <property type="match status" value="1"/>
</dbReference>
<protein>
    <submittedName>
        <fullName evidence="2">Ank3 protein</fullName>
    </submittedName>
</protein>
<comment type="caution">
    <text evidence="2">The sequence shown here is derived from an EMBL/GenBank/DDBJ whole genome shotgun (WGS) entry which is preliminary data.</text>
</comment>
<evidence type="ECO:0000259" key="1">
    <source>
        <dbReference type="SMART" id="SM00587"/>
    </source>
</evidence>
<dbReference type="InterPro" id="IPR011009">
    <property type="entry name" value="Kinase-like_dom_sf"/>
</dbReference>
<dbReference type="OrthoDB" id="191037at2759"/>
<dbReference type="PANTHER" id="PTHR23020:SF41">
    <property type="entry name" value="AMINOGLYCOSIDE PHOSPHOTRANSFERASE DOMAIN-CONTAINING PROTEIN"/>
    <property type="match status" value="1"/>
</dbReference>
<dbReference type="InterPro" id="IPR052961">
    <property type="entry name" value="Oxido-Kinase-like_Enzymes"/>
</dbReference>
<dbReference type="AlphaFoldDB" id="A0A812YKU7"/>
<feature type="domain" description="CHK kinase-like" evidence="1">
    <location>
        <begin position="3"/>
        <end position="198"/>
    </location>
</feature>
<dbReference type="Proteomes" id="UP000601435">
    <property type="component" value="Unassembled WGS sequence"/>
</dbReference>
<dbReference type="InterPro" id="IPR015897">
    <property type="entry name" value="CHK_kinase-like"/>
</dbReference>
<sequence length="288" mass="32001">MSVIVLEFVKDGWRTGSNSGLLRCQAEALIQVLARLHAWGLKGKDSLPWLEDCRDGHLLKHGLPDLFRSSVLKVTEEKIQAASPAVELQHARKMLEMLQLAAKPGFYEFAIDSVMLSGPETVVHMDARQGNAFFEEDKSGDDGKRRVKLFDWQNVTRGTGALDLAYTLSGSLSVSDRREWQDDLLALYRQVFCDVSGTSYPMERLRDDYRNALIWPLVWAALTLADVEATVDHCAGPMLGAGAAAEDVAKRVKAREVAREFVTVGSERYIQAALDEGSVHCVQDTMCK</sequence>
<dbReference type="SUPFAM" id="SSF56112">
    <property type="entry name" value="Protein kinase-like (PK-like)"/>
    <property type="match status" value="1"/>
</dbReference>
<accession>A0A812YKU7</accession>
<keyword evidence="3" id="KW-1185">Reference proteome</keyword>
<dbReference type="PANTHER" id="PTHR23020">
    <property type="entry name" value="UNCHARACTERIZED NUCLEAR HORMONE RECEPTOR-RELATED"/>
    <property type="match status" value="1"/>
</dbReference>
<dbReference type="SMART" id="SM00587">
    <property type="entry name" value="CHK"/>
    <property type="match status" value="1"/>
</dbReference>
<dbReference type="InterPro" id="IPR012877">
    <property type="entry name" value="Dhs-27"/>
</dbReference>
<proteinExistence type="predicted"/>
<evidence type="ECO:0000313" key="2">
    <source>
        <dbReference type="EMBL" id="CAE7775376.1"/>
    </source>
</evidence>
<reference evidence="2" key="1">
    <citation type="submission" date="2021-02" db="EMBL/GenBank/DDBJ databases">
        <authorList>
            <person name="Dougan E. K."/>
            <person name="Rhodes N."/>
            <person name="Thang M."/>
            <person name="Chan C."/>
        </authorList>
    </citation>
    <scope>NUCLEOTIDE SEQUENCE</scope>
</reference>
<gene>
    <name evidence="2" type="primary">Ank3</name>
    <name evidence="2" type="ORF">SNEC2469_LOCUS22685</name>
</gene>
<organism evidence="2 3">
    <name type="scientific">Symbiodinium necroappetens</name>
    <dbReference type="NCBI Taxonomy" id="1628268"/>
    <lineage>
        <taxon>Eukaryota</taxon>
        <taxon>Sar</taxon>
        <taxon>Alveolata</taxon>
        <taxon>Dinophyceae</taxon>
        <taxon>Suessiales</taxon>
        <taxon>Symbiodiniaceae</taxon>
        <taxon>Symbiodinium</taxon>
    </lineage>
</organism>
<dbReference type="EMBL" id="CAJNJA010041475">
    <property type="protein sequence ID" value="CAE7775376.1"/>
    <property type="molecule type" value="Genomic_DNA"/>
</dbReference>
<dbReference type="Pfam" id="PF07914">
    <property type="entry name" value="DUF1679"/>
    <property type="match status" value="1"/>
</dbReference>